<dbReference type="Pfam" id="PF01425">
    <property type="entry name" value="Amidase"/>
    <property type="match status" value="1"/>
</dbReference>
<dbReference type="PANTHER" id="PTHR11895:SF176">
    <property type="entry name" value="AMIDASE AMID-RELATED"/>
    <property type="match status" value="1"/>
</dbReference>
<evidence type="ECO:0000313" key="2">
    <source>
        <dbReference type="EMBL" id="SUZ55321.1"/>
    </source>
</evidence>
<reference evidence="2" key="1">
    <citation type="submission" date="2018-05" db="EMBL/GenBank/DDBJ databases">
        <authorList>
            <person name="Lanie J.A."/>
            <person name="Ng W.-L."/>
            <person name="Kazmierczak K.M."/>
            <person name="Andrzejewski T.M."/>
            <person name="Davidsen T.M."/>
            <person name="Wayne K.J."/>
            <person name="Tettelin H."/>
            <person name="Glass J.I."/>
            <person name="Rusch D."/>
            <person name="Podicherti R."/>
            <person name="Tsui H.-C.T."/>
            <person name="Winkler M.E."/>
        </authorList>
    </citation>
    <scope>NUCLEOTIDE SEQUENCE</scope>
</reference>
<dbReference type="SUPFAM" id="SSF75304">
    <property type="entry name" value="Amidase signature (AS) enzymes"/>
    <property type="match status" value="1"/>
</dbReference>
<dbReference type="PROSITE" id="PS00571">
    <property type="entry name" value="AMIDASES"/>
    <property type="match status" value="1"/>
</dbReference>
<dbReference type="Gene3D" id="3.90.1300.10">
    <property type="entry name" value="Amidase signature (AS) domain"/>
    <property type="match status" value="1"/>
</dbReference>
<dbReference type="InterPro" id="IPR036928">
    <property type="entry name" value="AS_sf"/>
</dbReference>
<dbReference type="InterPro" id="IPR020556">
    <property type="entry name" value="Amidase_CS"/>
</dbReference>
<dbReference type="InterPro" id="IPR023631">
    <property type="entry name" value="Amidase_dom"/>
</dbReference>
<name>A0A381NL65_9ZZZZ</name>
<evidence type="ECO:0000259" key="1">
    <source>
        <dbReference type="Pfam" id="PF01425"/>
    </source>
</evidence>
<proteinExistence type="predicted"/>
<dbReference type="AlphaFoldDB" id="A0A381NL65"/>
<sequence>MSELAFKSIVDLSNSYRDGEISPVAVVDSCLNRIEQFEPKLGAFQAVYAEDARAAALAAEKAYQSGHRIGPFHGIPFALKDIIDVEGRITTGGSKVMSERISPGTATIARRLLAAGGILLGKTKTVEVAMGGWGTNEHMGTPWNPWDLKIARTPGGSSSGSGVAVAAGLAGCAVGTDTGGSVRLPSAWCGLVGLKTSEGLLPTDGIIPLSHTLDTPGPMARCVDDVSLMFEVMVGRHPIDTDRDLELRQGLFGSREAGIKGLRLGVLSDDEREVIDGEILTLYDSAIDELRSLGAEISVFQMPMRFKDMQGATGSIIFSEGYYHHGEMYEDETAQIDPYVRPRILGGRDISAHDYIAAIMKRRSDQTKFLYGMREYTAFVTPTVAYPAIPLDQVDQDSTPAHFTRAGNYLGLCGLSVPMGLTSGGLPGGLQIMARHSDEVSAIRVGASFEAARGGIGHPEL</sequence>
<dbReference type="GO" id="GO:0003824">
    <property type="term" value="F:catalytic activity"/>
    <property type="evidence" value="ECO:0007669"/>
    <property type="project" value="InterPro"/>
</dbReference>
<dbReference type="PANTHER" id="PTHR11895">
    <property type="entry name" value="TRANSAMIDASE"/>
    <property type="match status" value="1"/>
</dbReference>
<feature type="domain" description="Amidase" evidence="1">
    <location>
        <begin position="26"/>
        <end position="440"/>
    </location>
</feature>
<accession>A0A381NL65</accession>
<organism evidence="2">
    <name type="scientific">marine metagenome</name>
    <dbReference type="NCBI Taxonomy" id="408172"/>
    <lineage>
        <taxon>unclassified sequences</taxon>
        <taxon>metagenomes</taxon>
        <taxon>ecological metagenomes</taxon>
    </lineage>
</organism>
<dbReference type="EMBL" id="UINC01000440">
    <property type="protein sequence ID" value="SUZ55321.1"/>
    <property type="molecule type" value="Genomic_DNA"/>
</dbReference>
<protein>
    <recommendedName>
        <fullName evidence="1">Amidase domain-containing protein</fullName>
    </recommendedName>
</protein>
<gene>
    <name evidence="2" type="ORF">METZ01_LOCUS8175</name>
</gene>
<dbReference type="InterPro" id="IPR000120">
    <property type="entry name" value="Amidase"/>
</dbReference>